<proteinExistence type="predicted"/>
<dbReference type="OrthoDB" id="3268650at2"/>
<name>A0A3P5XTB1_9MICC</name>
<evidence type="ECO:0000313" key="3">
    <source>
        <dbReference type="EMBL" id="VDC32277.1"/>
    </source>
</evidence>
<feature type="signal peptide" evidence="2">
    <location>
        <begin position="1"/>
        <end position="31"/>
    </location>
</feature>
<dbReference type="EMBL" id="UXAU01000040">
    <property type="protein sequence ID" value="VDC32277.1"/>
    <property type="molecule type" value="Genomic_DNA"/>
</dbReference>
<accession>A0A3P5XTB1</accession>
<evidence type="ECO:0000256" key="2">
    <source>
        <dbReference type="SAM" id="SignalP"/>
    </source>
</evidence>
<dbReference type="AlphaFoldDB" id="A0A3P5XTB1"/>
<dbReference type="RefSeq" id="WP_124093126.1">
    <property type="nucleotide sequence ID" value="NZ_CBCRYA010000011.1"/>
</dbReference>
<dbReference type="Gene3D" id="3.30.1120.70">
    <property type="match status" value="1"/>
</dbReference>
<evidence type="ECO:0000256" key="1">
    <source>
        <dbReference type="SAM" id="MobiDB-lite"/>
    </source>
</evidence>
<organism evidence="3 4">
    <name type="scientific">Arthrobacter ulcerisalmonis</name>
    <dbReference type="NCBI Taxonomy" id="2483813"/>
    <lineage>
        <taxon>Bacteria</taxon>
        <taxon>Bacillati</taxon>
        <taxon>Actinomycetota</taxon>
        <taxon>Actinomycetes</taxon>
        <taxon>Micrococcales</taxon>
        <taxon>Micrococcaceae</taxon>
        <taxon>Arthrobacter</taxon>
    </lineage>
</organism>
<sequence length="344" mass="37031">MGIFSKQSWVANAAASISLPAGILSPTAALAPVIFPDIDTSNFPVSVAEAMQVPAVARAIHLFSGISSRFTLDSDDNSTPWLAEGYGFVTPQLRIALTIHDLIFYNCSLWQVERDENGNITAAQHVSRERWGVDAQSAVKIDDKVVNPVDIIFFSGLVPGNGFLDSARSSVRQYTSISRTINNRAAVAEPVTLVSETVAGAENTKEEVQDAMDDLRDSLTANRGGMVYVPYGISIEGFGASDNANTFMSSARNAIRLDLSNHLNIKAELLEGAADGSSDTYSSTLQNKSELLELSIKSFTEPIADRLSLADVTNPGTRVRFDYSTFDTAPNDTTKGTVPNPNED</sequence>
<reference evidence="3 4" key="1">
    <citation type="submission" date="2018-11" db="EMBL/GenBank/DDBJ databases">
        <authorList>
            <person name="Criscuolo A."/>
        </authorList>
    </citation>
    <scope>NUCLEOTIDE SEQUENCE [LARGE SCALE GENOMIC DNA]</scope>
    <source>
        <strain evidence="3">AT11b</strain>
    </source>
</reference>
<evidence type="ECO:0000313" key="4">
    <source>
        <dbReference type="Proteomes" id="UP000280861"/>
    </source>
</evidence>
<protein>
    <recommendedName>
        <fullName evidence="5">Phage portal protein</fullName>
    </recommendedName>
</protein>
<keyword evidence="4" id="KW-1185">Reference proteome</keyword>
<feature type="compositionally biased region" description="Polar residues" evidence="1">
    <location>
        <begin position="325"/>
        <end position="344"/>
    </location>
</feature>
<dbReference type="Gene3D" id="1.20.1270.210">
    <property type="match status" value="1"/>
</dbReference>
<evidence type="ECO:0008006" key="5">
    <source>
        <dbReference type="Google" id="ProtNLM"/>
    </source>
</evidence>
<keyword evidence="2" id="KW-0732">Signal</keyword>
<gene>
    <name evidence="3" type="ORF">PSET11_03039</name>
</gene>
<dbReference type="Proteomes" id="UP000280861">
    <property type="component" value="Unassembled WGS sequence"/>
</dbReference>
<dbReference type="Gene3D" id="3.40.140.120">
    <property type="match status" value="1"/>
</dbReference>
<feature type="region of interest" description="Disordered" evidence="1">
    <location>
        <begin position="324"/>
        <end position="344"/>
    </location>
</feature>
<feature type="chain" id="PRO_5039714002" description="Phage portal protein" evidence="2">
    <location>
        <begin position="32"/>
        <end position="344"/>
    </location>
</feature>